<dbReference type="Pfam" id="PF24681">
    <property type="entry name" value="Kelch_KLHDC2_KLHL20_DRC7"/>
    <property type="match status" value="1"/>
</dbReference>
<evidence type="ECO:0008006" key="5">
    <source>
        <dbReference type="Google" id="ProtNLM"/>
    </source>
</evidence>
<proteinExistence type="predicted"/>
<dbReference type="PANTHER" id="PTHR47435:SF10">
    <property type="entry name" value="TIP ELONGATION ABERRANT PROTEIN 3"/>
    <property type="match status" value="1"/>
</dbReference>
<dbReference type="PANTHER" id="PTHR47435">
    <property type="entry name" value="KELCH REPEAT PROTEIN (AFU_ORTHOLOGUE AFUA_5G12780)"/>
    <property type="match status" value="1"/>
</dbReference>
<dbReference type="SUPFAM" id="SSF117281">
    <property type="entry name" value="Kelch motif"/>
    <property type="match status" value="1"/>
</dbReference>
<name>A0A6A6T0E9_9PLEO</name>
<accession>A0A6A6T0E9</accession>
<dbReference type="Proteomes" id="UP000799324">
    <property type="component" value="Unassembled WGS sequence"/>
</dbReference>
<evidence type="ECO:0000313" key="4">
    <source>
        <dbReference type="Proteomes" id="UP000799324"/>
    </source>
</evidence>
<gene>
    <name evidence="3" type="ORF">K491DRAFT_605797</name>
</gene>
<keyword evidence="2" id="KW-0408">Iron</keyword>
<dbReference type="InterPro" id="IPR015915">
    <property type="entry name" value="Kelch-typ_b-propeller"/>
</dbReference>
<reference evidence="3" key="1">
    <citation type="journal article" date="2020" name="Stud. Mycol.">
        <title>101 Dothideomycetes genomes: a test case for predicting lifestyles and emergence of pathogens.</title>
        <authorList>
            <person name="Haridas S."/>
            <person name="Albert R."/>
            <person name="Binder M."/>
            <person name="Bloem J."/>
            <person name="Labutti K."/>
            <person name="Salamov A."/>
            <person name="Andreopoulos B."/>
            <person name="Baker S."/>
            <person name="Barry K."/>
            <person name="Bills G."/>
            <person name="Bluhm B."/>
            <person name="Cannon C."/>
            <person name="Castanera R."/>
            <person name="Culley D."/>
            <person name="Daum C."/>
            <person name="Ezra D."/>
            <person name="Gonzalez J."/>
            <person name="Henrissat B."/>
            <person name="Kuo A."/>
            <person name="Liang C."/>
            <person name="Lipzen A."/>
            <person name="Lutzoni F."/>
            <person name="Magnuson J."/>
            <person name="Mondo S."/>
            <person name="Nolan M."/>
            <person name="Ohm R."/>
            <person name="Pangilinan J."/>
            <person name="Park H.-J."/>
            <person name="Ramirez L."/>
            <person name="Alfaro M."/>
            <person name="Sun H."/>
            <person name="Tritt A."/>
            <person name="Yoshinaga Y."/>
            <person name="Zwiers L.-H."/>
            <person name="Turgeon B."/>
            <person name="Goodwin S."/>
            <person name="Spatafora J."/>
            <person name="Crous P."/>
            <person name="Grigoriev I."/>
        </authorList>
    </citation>
    <scope>NUCLEOTIDE SEQUENCE</scope>
    <source>
        <strain evidence="3">CBS 122681</strain>
    </source>
</reference>
<keyword evidence="1" id="KW-0677">Repeat</keyword>
<protein>
    <recommendedName>
        <fullName evidence="5">Galactose oxidase</fullName>
    </recommendedName>
</protein>
<sequence length="425" mass="45437">MAEVAAGAGVALAAEEIVSTGVQAGVAGYMIAKPTLPLKVTYTMIASAQDDSTQRSLARSHHTLTIIDNKAYIFGGETASGELASNDMQAVTVVESGKPEMDYSLIPAIPSQEDKVPKARTKHAACAFHRAVAVFGGCNGKDEVIDDECCIWLFDPKESTWKAVSASNSDSTPGRRYGAKIFAHGDSIVLYGGEDKAGSASDVWSFDTNAEIWTQLPTAPVSTSNAALANGQLYLISASDPMSSQLHHLDLSAAVDEAHWDTFTFPTNPMAPGPRPRHDGGLLPITTGFGRNYLAYLLGAREKSSESHLPEDVSHDVTQWSDMWTLQLLSSDLQPQAKLSISEVIKPAKIKDAIRSAFGADSGQHAWAEVEVQVPTNLEGEGKLHPGPRAYFGCDVLEDGKSAVLWGGENAKGERIGDGWILRLE</sequence>
<evidence type="ECO:0000313" key="3">
    <source>
        <dbReference type="EMBL" id="KAF2652014.1"/>
    </source>
</evidence>
<dbReference type="EMBL" id="MU004412">
    <property type="protein sequence ID" value="KAF2652014.1"/>
    <property type="molecule type" value="Genomic_DNA"/>
</dbReference>
<evidence type="ECO:0000256" key="2">
    <source>
        <dbReference type="ARBA" id="ARBA00023004"/>
    </source>
</evidence>
<keyword evidence="4" id="KW-1185">Reference proteome</keyword>
<organism evidence="3 4">
    <name type="scientific">Lophiostoma macrostomum CBS 122681</name>
    <dbReference type="NCBI Taxonomy" id="1314788"/>
    <lineage>
        <taxon>Eukaryota</taxon>
        <taxon>Fungi</taxon>
        <taxon>Dikarya</taxon>
        <taxon>Ascomycota</taxon>
        <taxon>Pezizomycotina</taxon>
        <taxon>Dothideomycetes</taxon>
        <taxon>Pleosporomycetidae</taxon>
        <taxon>Pleosporales</taxon>
        <taxon>Lophiostomataceae</taxon>
        <taxon>Lophiostoma</taxon>
    </lineage>
</organism>
<dbReference type="OrthoDB" id="10250130at2759"/>
<dbReference type="AlphaFoldDB" id="A0A6A6T0E9"/>
<dbReference type="Gene3D" id="2.120.10.80">
    <property type="entry name" value="Kelch-type beta propeller"/>
    <property type="match status" value="1"/>
</dbReference>
<dbReference type="GO" id="GO:0019760">
    <property type="term" value="P:glucosinolate metabolic process"/>
    <property type="evidence" value="ECO:0007669"/>
    <property type="project" value="UniProtKB-ARBA"/>
</dbReference>
<evidence type="ECO:0000256" key="1">
    <source>
        <dbReference type="ARBA" id="ARBA00022737"/>
    </source>
</evidence>